<keyword evidence="2" id="KW-1185">Reference proteome</keyword>
<reference evidence="1 2" key="1">
    <citation type="submission" date="2021-08" db="EMBL/GenBank/DDBJ databases">
        <authorList>
            <person name="Peeters C."/>
        </authorList>
    </citation>
    <scope>NUCLEOTIDE SEQUENCE [LARGE SCALE GENOMIC DNA]</scope>
    <source>
        <strain evidence="1 2">LMG 23994</strain>
    </source>
</reference>
<dbReference type="RefSeq" id="WP_224007687.1">
    <property type="nucleotide sequence ID" value="NZ_CAJZAF010000035.1"/>
</dbReference>
<sequence length="447" mass="48097">MILDIHGKKLVFGMQWRTLTGSDAPSALASDIAREVRAMRIWHDDQALHMGYLDTADAQAKIKDKLYSGAASIARVPELVPNALFVFRLEAPGQAPVYLVCGIVKGRPRVGFDQVVRDEKTLAQLAADFQAKCDGEFKLVGNAPELLPLLPPERHVTHVPYTLDMLVAHAGPAALLKKPRTTSQRKRVLTLAVLTAAAAVGWPYGKAEYDAYQRRLHPPPPQKTPAERYADDLATRAVGPVALAGVALPAWVHWFANDVPLQVGGWSLASINCADVVTPKANCTLTYEIKQGARGLTNQTFVVALPDALGAPVFQANDTRAVVSAQVPVGEARNLGAVLEQPPTAMALRVGFGSRLQTLRQVATKAELKDLSIFGTVPPEGPASLLHPVLSAPWEISGPLRNVTEFAAFPPNVTVKAIDLVVNLDAAPDLKQSKFILTVKGDAFARD</sequence>
<gene>
    <name evidence="1" type="ORF">LMG23994_05167</name>
</gene>
<dbReference type="Proteomes" id="UP000701702">
    <property type="component" value="Unassembled WGS sequence"/>
</dbReference>
<evidence type="ECO:0000313" key="1">
    <source>
        <dbReference type="EMBL" id="CAG9183559.1"/>
    </source>
</evidence>
<evidence type="ECO:0008006" key="3">
    <source>
        <dbReference type="Google" id="ProtNLM"/>
    </source>
</evidence>
<evidence type="ECO:0000313" key="2">
    <source>
        <dbReference type="Proteomes" id="UP000701702"/>
    </source>
</evidence>
<organism evidence="1 2">
    <name type="scientific">Cupriavidus pinatubonensis</name>
    <dbReference type="NCBI Taxonomy" id="248026"/>
    <lineage>
        <taxon>Bacteria</taxon>
        <taxon>Pseudomonadati</taxon>
        <taxon>Pseudomonadota</taxon>
        <taxon>Betaproteobacteria</taxon>
        <taxon>Burkholderiales</taxon>
        <taxon>Burkholderiaceae</taxon>
        <taxon>Cupriavidus</taxon>
    </lineage>
</organism>
<accession>A0ABM8XT95</accession>
<proteinExistence type="predicted"/>
<protein>
    <recommendedName>
        <fullName evidence="3">ATPase</fullName>
    </recommendedName>
</protein>
<comment type="caution">
    <text evidence="1">The sequence shown here is derived from an EMBL/GenBank/DDBJ whole genome shotgun (WGS) entry which is preliminary data.</text>
</comment>
<name>A0ABM8XT95_9BURK</name>
<dbReference type="EMBL" id="CAJZAF010000035">
    <property type="protein sequence ID" value="CAG9183559.1"/>
    <property type="molecule type" value="Genomic_DNA"/>
</dbReference>